<comment type="caution">
    <text evidence="3">The sequence shown here is derived from an EMBL/GenBank/DDBJ whole genome shotgun (WGS) entry which is preliminary data.</text>
</comment>
<proteinExistence type="inferred from homology"/>
<name>A0A9D1FWN6_9BACT</name>
<comment type="similarity">
    <text evidence="1">Belongs to the phosphohexose mutase family.</text>
</comment>
<evidence type="ECO:0000313" key="4">
    <source>
        <dbReference type="Proteomes" id="UP000824139"/>
    </source>
</evidence>
<dbReference type="Proteomes" id="UP000824139">
    <property type="component" value="Unassembled WGS sequence"/>
</dbReference>
<reference evidence="3" key="2">
    <citation type="journal article" date="2021" name="PeerJ">
        <title>Extensive microbial diversity within the chicken gut microbiome revealed by metagenomics and culture.</title>
        <authorList>
            <person name="Gilroy R."/>
            <person name="Ravi A."/>
            <person name="Getino M."/>
            <person name="Pursley I."/>
            <person name="Horton D.L."/>
            <person name="Alikhan N.F."/>
            <person name="Baker D."/>
            <person name="Gharbi K."/>
            <person name="Hall N."/>
            <person name="Watson M."/>
            <person name="Adriaenssens E.M."/>
            <person name="Foster-Nyarko E."/>
            <person name="Jarju S."/>
            <person name="Secka A."/>
            <person name="Antonio M."/>
            <person name="Oren A."/>
            <person name="Chaudhuri R.R."/>
            <person name="La Ragione R."/>
            <person name="Hildebrand F."/>
            <person name="Pallen M.J."/>
        </authorList>
    </citation>
    <scope>NUCLEOTIDE SEQUENCE</scope>
    <source>
        <strain evidence="3">CHK152-2994</strain>
    </source>
</reference>
<organism evidence="3 4">
    <name type="scientific">Candidatus Scatenecus faecavium</name>
    <dbReference type="NCBI Taxonomy" id="2840915"/>
    <lineage>
        <taxon>Bacteria</taxon>
        <taxon>Candidatus Scatenecus</taxon>
    </lineage>
</organism>
<dbReference type="GO" id="GO:0016868">
    <property type="term" value="F:intramolecular phosphotransferase activity"/>
    <property type="evidence" value="ECO:0007669"/>
    <property type="project" value="InterPro"/>
</dbReference>
<dbReference type="Pfam" id="PF02878">
    <property type="entry name" value="PGM_PMM_I"/>
    <property type="match status" value="1"/>
</dbReference>
<dbReference type="InterPro" id="IPR005844">
    <property type="entry name" value="A-D-PHexomutase_a/b/a-I"/>
</dbReference>
<dbReference type="AlphaFoldDB" id="A0A9D1FWN6"/>
<dbReference type="SUPFAM" id="SSF53738">
    <property type="entry name" value="Phosphoglucomutase, first 3 domains"/>
    <property type="match status" value="1"/>
</dbReference>
<gene>
    <name evidence="3" type="ORF">IAD41_07355</name>
</gene>
<feature type="non-terminal residue" evidence="3">
    <location>
        <position position="238"/>
    </location>
</feature>
<dbReference type="GO" id="GO:0005975">
    <property type="term" value="P:carbohydrate metabolic process"/>
    <property type="evidence" value="ECO:0007669"/>
    <property type="project" value="InterPro"/>
</dbReference>
<dbReference type="InterPro" id="IPR016055">
    <property type="entry name" value="A-D-PHexomutase_a/b/a-I/II/III"/>
</dbReference>
<feature type="domain" description="Alpha-D-phosphohexomutase alpha/beta/alpha" evidence="2">
    <location>
        <begin position="98"/>
        <end position="221"/>
    </location>
</feature>
<reference evidence="3" key="1">
    <citation type="submission" date="2020-10" db="EMBL/GenBank/DDBJ databases">
        <authorList>
            <person name="Gilroy R."/>
        </authorList>
    </citation>
    <scope>NUCLEOTIDE SEQUENCE</scope>
    <source>
        <strain evidence="3">CHK152-2994</strain>
    </source>
</reference>
<dbReference type="Gene3D" id="3.40.120.10">
    <property type="entry name" value="Alpha-D-Glucose-1,6-Bisphosphate, subunit A, domain 3"/>
    <property type="match status" value="1"/>
</dbReference>
<sequence>MSGLKKSKNELENELFASVYEKTPDYVKNLKLMDFDNKKEFTFILKKEHLAPYDADKNPEGLNLNEWFANYAKEAKVSTAGIRGPQNILYPQDTRFPINLVGIVLATLAKALVAKEKYSDKKILKIAGREVRYNSDLYLEAIARIQAAQGIKTLLPEGRKTIPIWLASFLAFKLDLLGGEYITSSHGISVKNATKDLNSQGSQYLPEESLEFVDKIQEIFDETEKNGKYEIKIAASDN</sequence>
<dbReference type="EMBL" id="DVJO01000160">
    <property type="protein sequence ID" value="HIS83405.1"/>
    <property type="molecule type" value="Genomic_DNA"/>
</dbReference>
<protein>
    <recommendedName>
        <fullName evidence="2">Alpha-D-phosphohexomutase alpha/beta/alpha domain-containing protein</fullName>
    </recommendedName>
</protein>
<evidence type="ECO:0000256" key="1">
    <source>
        <dbReference type="ARBA" id="ARBA00010231"/>
    </source>
</evidence>
<evidence type="ECO:0000313" key="3">
    <source>
        <dbReference type="EMBL" id="HIS83405.1"/>
    </source>
</evidence>
<accession>A0A9D1FWN6</accession>
<evidence type="ECO:0000259" key="2">
    <source>
        <dbReference type="Pfam" id="PF02878"/>
    </source>
</evidence>